<reference evidence="3 4" key="1">
    <citation type="submission" date="2013-09" db="EMBL/GenBank/DDBJ databases">
        <authorList>
            <person name="Durkin A.S."/>
            <person name="Haft D.R."/>
            <person name="McCorrison J."/>
            <person name="Torralba M."/>
            <person name="Gillis M."/>
            <person name="Haft D.H."/>
            <person name="Methe B."/>
            <person name="Sutton G."/>
            <person name="Nelson K.E."/>
        </authorList>
    </citation>
    <scope>NUCLEOTIDE SEQUENCE [LARGE SCALE GENOMIC DNA]</scope>
    <source>
        <strain evidence="3 4">BV3C16-1</strain>
    </source>
</reference>
<sequence>MMNKYVEPLEERGDDPVYIADLNYVKPLAEVERYLPEHRAFLEKYYRAGKFICSGRKNPRTGGIILFNAIDEKEMEAIILEDPFHVHGIAAYTVTEFYPTNCAKDFERFTV</sequence>
<gene>
    <name evidence="3" type="ORF">HMPREF1250_1928</name>
</gene>
<dbReference type="eggNOG" id="COG2350">
    <property type="taxonomic scope" value="Bacteria"/>
</dbReference>
<dbReference type="Gene3D" id="3.30.70.1060">
    <property type="entry name" value="Dimeric alpha+beta barrel"/>
    <property type="match status" value="1"/>
</dbReference>
<comment type="similarity">
    <text evidence="1">Belongs to the YciI family.</text>
</comment>
<dbReference type="SUPFAM" id="SSF54909">
    <property type="entry name" value="Dimeric alpha+beta barrel"/>
    <property type="match status" value="1"/>
</dbReference>
<dbReference type="PATRIC" id="fig|1111454.3.peg.263"/>
<name>U7UR57_9FIRM</name>
<protein>
    <recommendedName>
        <fullName evidence="2">YCII-related domain-containing protein</fullName>
    </recommendedName>
</protein>
<accession>U7UR57</accession>
<dbReference type="InterPro" id="IPR005545">
    <property type="entry name" value="YCII"/>
</dbReference>
<evidence type="ECO:0000313" key="4">
    <source>
        <dbReference type="Proteomes" id="UP000017090"/>
    </source>
</evidence>
<dbReference type="PANTHER" id="PTHR37828">
    <property type="entry name" value="GSR2449 PROTEIN"/>
    <property type="match status" value="1"/>
</dbReference>
<evidence type="ECO:0000313" key="3">
    <source>
        <dbReference type="EMBL" id="ERT61927.1"/>
    </source>
</evidence>
<organism evidence="3 4">
    <name type="scientific">Megasphaera vaginalis</name>
    <name type="common">ex Srinivasan et al. 2021</name>
    <dbReference type="NCBI Taxonomy" id="1111454"/>
    <lineage>
        <taxon>Bacteria</taxon>
        <taxon>Bacillati</taxon>
        <taxon>Bacillota</taxon>
        <taxon>Negativicutes</taxon>
        <taxon>Veillonellales</taxon>
        <taxon>Veillonellaceae</taxon>
        <taxon>Megasphaera</taxon>
    </lineage>
</organism>
<dbReference type="Proteomes" id="UP000017090">
    <property type="component" value="Unassembled WGS sequence"/>
</dbReference>
<evidence type="ECO:0000256" key="1">
    <source>
        <dbReference type="ARBA" id="ARBA00007689"/>
    </source>
</evidence>
<feature type="domain" description="YCII-related" evidence="2">
    <location>
        <begin position="25"/>
        <end position="97"/>
    </location>
</feature>
<dbReference type="PANTHER" id="PTHR37828:SF1">
    <property type="entry name" value="YCII-RELATED DOMAIN-CONTAINING PROTEIN"/>
    <property type="match status" value="1"/>
</dbReference>
<dbReference type="AlphaFoldDB" id="U7UR57"/>
<dbReference type="Pfam" id="PF03795">
    <property type="entry name" value="YCII"/>
    <property type="match status" value="1"/>
</dbReference>
<dbReference type="STRING" id="1111454.HMPREF1250_1928"/>
<evidence type="ECO:0000259" key="2">
    <source>
        <dbReference type="Pfam" id="PF03795"/>
    </source>
</evidence>
<dbReference type="InterPro" id="IPR011008">
    <property type="entry name" value="Dimeric_a/b-barrel"/>
</dbReference>
<keyword evidence="4" id="KW-1185">Reference proteome</keyword>
<dbReference type="EMBL" id="AWXA01000007">
    <property type="protein sequence ID" value="ERT61927.1"/>
    <property type="molecule type" value="Genomic_DNA"/>
</dbReference>
<dbReference type="RefSeq" id="WP_023052823.1">
    <property type="nucleotide sequence ID" value="NZ_AWXA01000007.1"/>
</dbReference>
<comment type="caution">
    <text evidence="3">The sequence shown here is derived from an EMBL/GenBank/DDBJ whole genome shotgun (WGS) entry which is preliminary data.</text>
</comment>
<proteinExistence type="inferred from homology"/>